<dbReference type="InterPro" id="IPR037197">
    <property type="entry name" value="WWE_dom_sf"/>
</dbReference>
<dbReference type="InterPro" id="IPR057826">
    <property type="entry name" value="WWE_C20G8.02"/>
</dbReference>
<dbReference type="GO" id="GO:0005737">
    <property type="term" value="C:cytoplasm"/>
    <property type="evidence" value="ECO:0007669"/>
    <property type="project" value="TreeGrafter"/>
</dbReference>
<protein>
    <submittedName>
        <fullName evidence="3">822_t:CDS:1</fullName>
    </submittedName>
</protein>
<evidence type="ECO:0000256" key="1">
    <source>
        <dbReference type="SAM" id="MobiDB-lite"/>
    </source>
</evidence>
<dbReference type="SUPFAM" id="SSF117839">
    <property type="entry name" value="WWE domain"/>
    <property type="match status" value="1"/>
</dbReference>
<dbReference type="PROSITE" id="PS51043">
    <property type="entry name" value="DDHD"/>
    <property type="match status" value="1"/>
</dbReference>
<accession>A0A9N8VCR5</accession>
<dbReference type="GO" id="GO:0004620">
    <property type="term" value="F:phospholipase activity"/>
    <property type="evidence" value="ECO:0007669"/>
    <property type="project" value="TreeGrafter"/>
</dbReference>
<dbReference type="GO" id="GO:0046872">
    <property type="term" value="F:metal ion binding"/>
    <property type="evidence" value="ECO:0007669"/>
    <property type="project" value="InterPro"/>
</dbReference>
<feature type="compositionally biased region" description="Acidic residues" evidence="1">
    <location>
        <begin position="246"/>
        <end position="264"/>
    </location>
</feature>
<feature type="region of interest" description="Disordered" evidence="1">
    <location>
        <begin position="642"/>
        <end position="677"/>
    </location>
</feature>
<dbReference type="EMBL" id="CAJVPS010000028">
    <property type="protein sequence ID" value="CAG8443107.1"/>
    <property type="molecule type" value="Genomic_DNA"/>
</dbReference>
<dbReference type="Pfam" id="PF23463">
    <property type="entry name" value="WWE_2"/>
    <property type="match status" value="1"/>
</dbReference>
<feature type="compositionally biased region" description="Polar residues" evidence="1">
    <location>
        <begin position="44"/>
        <end position="54"/>
    </location>
</feature>
<feature type="region of interest" description="Disordered" evidence="1">
    <location>
        <begin position="222"/>
        <end position="264"/>
    </location>
</feature>
<comment type="caution">
    <text evidence="3">The sequence shown here is derived from an EMBL/GenBank/DDBJ whole genome shotgun (WGS) entry which is preliminary data.</text>
</comment>
<keyword evidence="4" id="KW-1185">Reference proteome</keyword>
<dbReference type="InterPro" id="IPR058055">
    <property type="entry name" value="PA-PLA1"/>
</dbReference>
<dbReference type="AlphaFoldDB" id="A0A9N8VCR5"/>
<dbReference type="PANTHER" id="PTHR23509">
    <property type="entry name" value="PA-PL1 PHOSPHOLIPASE FAMILY"/>
    <property type="match status" value="1"/>
</dbReference>
<dbReference type="OrthoDB" id="431378at2759"/>
<proteinExistence type="predicted"/>
<reference evidence="3" key="1">
    <citation type="submission" date="2021-06" db="EMBL/GenBank/DDBJ databases">
        <authorList>
            <person name="Kallberg Y."/>
            <person name="Tangrot J."/>
            <person name="Rosling A."/>
        </authorList>
    </citation>
    <scope>NUCLEOTIDE SEQUENCE</scope>
    <source>
        <strain evidence="3">FL130A</strain>
    </source>
</reference>
<dbReference type="SMART" id="SM01127">
    <property type="entry name" value="DDHD"/>
    <property type="match status" value="1"/>
</dbReference>
<name>A0A9N8VCR5_9GLOM</name>
<sequence length="761" mass="86218">MEESTSKLSVKTQGLATSPSLCPELIVRWFHAVDVPRSDPAVTPSASFASNNGGTKDAPTAKQPSAWVPFSRRDSAELEQAYQSKVPGLTVPVNEDYLFEVDIDDRAIYPVYWPGPVYEVRRGTWFYQGDGNFFLPCDENLASQVETGYLKHQPWIIQEEETYKEVDSATDIKKKQPPPEKNWALYGRYLSQYVVYTNATSAWQLRGYKEVEIFESKSFGEPERKKRDDFEKEREHDLTQDKQLEVDPETVQTEDYDNEESEEEERTIDHLILVIHGIGQKLSERMVSVNFVHDVNILRRTIKTMYATNPPDEMISRTDSTLSQRRNSVPAEKVTHIGNGIQVLPVQWRQEIKFGMASVDQDAQTDLGLQAEEEGETTLDEITLDGVPTIRMMISDVLMDVLLYMTPKYREQMINTVTSECNRIYGLFIERNPRFLEIGGKVSIYGHSLGSVLAFDILCHQQPISPITVSGIFDERNDPEMQQLHERLVKLDFPVANFFALGSPIGLFLMLKGLKIGSRRSQLLNRLREMISGDHLNNDSDEIPELKSVSSIPLCYPAVRNIYNIFHRADPIAYRLEPLIARHYGVSLKPALIPYHKGGLKAVHIGIQEFGSGIANKATNMFSNVKNSLLLFGNKNKGSMLSRSAPDPEVKPTQSPPSRPFHQSSLSFSEKEKEDPTSAAKLRSLNITGRVDYCLQEGILDVSYLNAITVHLSYWSDSDAAFFILRECYREMEEEEEASLRTRALELLALRDKAPVSNSPS</sequence>
<evidence type="ECO:0000313" key="4">
    <source>
        <dbReference type="Proteomes" id="UP000789508"/>
    </source>
</evidence>
<dbReference type="PANTHER" id="PTHR23509:SF10">
    <property type="entry name" value="LD21067P"/>
    <property type="match status" value="1"/>
</dbReference>
<evidence type="ECO:0000313" key="3">
    <source>
        <dbReference type="EMBL" id="CAG8443107.1"/>
    </source>
</evidence>
<feature type="region of interest" description="Disordered" evidence="1">
    <location>
        <begin position="42"/>
        <end position="65"/>
    </location>
</feature>
<evidence type="ECO:0000259" key="2">
    <source>
        <dbReference type="PROSITE" id="PS51043"/>
    </source>
</evidence>
<feature type="compositionally biased region" description="Basic and acidic residues" evidence="1">
    <location>
        <begin position="222"/>
        <end position="245"/>
    </location>
</feature>
<dbReference type="Proteomes" id="UP000789508">
    <property type="component" value="Unassembled WGS sequence"/>
</dbReference>
<dbReference type="Pfam" id="PF02862">
    <property type="entry name" value="DDHD"/>
    <property type="match status" value="1"/>
</dbReference>
<feature type="domain" description="DDHD" evidence="2">
    <location>
        <begin position="491"/>
        <end position="730"/>
    </location>
</feature>
<dbReference type="InterPro" id="IPR004177">
    <property type="entry name" value="DDHD_dom"/>
</dbReference>
<gene>
    <name evidence="3" type="ORF">ALEPTO_LOCUS474</name>
</gene>
<organism evidence="3 4">
    <name type="scientific">Ambispora leptoticha</name>
    <dbReference type="NCBI Taxonomy" id="144679"/>
    <lineage>
        <taxon>Eukaryota</taxon>
        <taxon>Fungi</taxon>
        <taxon>Fungi incertae sedis</taxon>
        <taxon>Mucoromycota</taxon>
        <taxon>Glomeromycotina</taxon>
        <taxon>Glomeromycetes</taxon>
        <taxon>Archaeosporales</taxon>
        <taxon>Ambisporaceae</taxon>
        <taxon>Ambispora</taxon>
    </lineage>
</organism>